<proteinExistence type="predicted"/>
<evidence type="ECO:0000313" key="12">
    <source>
        <dbReference type="Proteomes" id="UP000321405"/>
    </source>
</evidence>
<name>A0A511BN20_9PROT</name>
<evidence type="ECO:0000256" key="8">
    <source>
        <dbReference type="ARBA" id="ARBA00022967"/>
    </source>
</evidence>
<dbReference type="InterPro" id="IPR003593">
    <property type="entry name" value="AAA+_ATPase"/>
</dbReference>
<reference evidence="11 12" key="1">
    <citation type="submission" date="2019-07" db="EMBL/GenBank/DDBJ databases">
        <title>Whole genome shotgun sequence of Swaminathania salitolerans NBRC 104436.</title>
        <authorList>
            <person name="Hosoyama A."/>
            <person name="Uohara A."/>
            <person name="Ohji S."/>
            <person name="Ichikawa N."/>
        </authorList>
    </citation>
    <scope>NUCLEOTIDE SEQUENCE [LARGE SCALE GENOMIC DNA]</scope>
    <source>
        <strain evidence="11 12">NBRC 104436</strain>
    </source>
</reference>
<keyword evidence="8" id="KW-1278">Translocase</keyword>
<dbReference type="CDD" id="cd03215">
    <property type="entry name" value="ABC_Carb_Monos_II"/>
    <property type="match status" value="1"/>
</dbReference>
<feature type="domain" description="ABC transporter" evidence="10">
    <location>
        <begin position="23"/>
        <end position="257"/>
    </location>
</feature>
<comment type="subcellular location">
    <subcellularLocation>
        <location evidence="1">Cell membrane</location>
        <topology evidence="1">Peripheral membrane protein</topology>
    </subcellularLocation>
</comment>
<comment type="caution">
    <text evidence="11">The sequence shown here is derived from an EMBL/GenBank/DDBJ whole genome shotgun (WGS) entry which is preliminary data.</text>
</comment>
<dbReference type="Proteomes" id="UP000321405">
    <property type="component" value="Unassembled WGS sequence"/>
</dbReference>
<dbReference type="SUPFAM" id="SSF52540">
    <property type="entry name" value="P-loop containing nucleoside triphosphate hydrolases"/>
    <property type="match status" value="2"/>
</dbReference>
<dbReference type="EMBL" id="BJVC01000002">
    <property type="protein sequence ID" value="GEL01721.1"/>
    <property type="molecule type" value="Genomic_DNA"/>
</dbReference>
<evidence type="ECO:0000256" key="1">
    <source>
        <dbReference type="ARBA" id="ARBA00004202"/>
    </source>
</evidence>
<keyword evidence="2" id="KW-0813">Transport</keyword>
<keyword evidence="12" id="KW-1185">Reference proteome</keyword>
<evidence type="ECO:0000256" key="2">
    <source>
        <dbReference type="ARBA" id="ARBA00022448"/>
    </source>
</evidence>
<evidence type="ECO:0000256" key="7">
    <source>
        <dbReference type="ARBA" id="ARBA00022840"/>
    </source>
</evidence>
<dbReference type="InterPro" id="IPR027417">
    <property type="entry name" value="P-loop_NTPase"/>
</dbReference>
<evidence type="ECO:0000259" key="10">
    <source>
        <dbReference type="PROSITE" id="PS50893"/>
    </source>
</evidence>
<dbReference type="Gene3D" id="3.40.50.300">
    <property type="entry name" value="P-loop containing nucleotide triphosphate hydrolases"/>
    <property type="match status" value="2"/>
</dbReference>
<sequence length="525" mass="56073">MSESVSPAQPRPAGYPHGVPPLLALEGVSKYFPGVVANENVSLAFYPGEIHALLGENGAGKSTLMNIVTGLYRPDRGELVLDGYGVSFDGPDAAIAAGIGMVHQHFKLVPRFTIAENLALGRRDMRGILSRRKLVAFARREAEKYGFAFDVEARVETLSAPEQQRVEIVRVLGRGARLLILDEPTAVLGPSEVSELYAALRRFRADGGAVILISHKLEEIMALADRVTVLRRGRVVATHLAGSLSPQALVAEMIGHAPVEALPAPEPLAVDPDRETISLRDVTMRDESGRLRVHPVSCDIFRGEIFGIGGVTGNGQVALAEMLAGLRHPDTGRILVAGQDMTGRPVAAFVEMGIGYVPQDRLRQALAPALGATENAALRVFRTPPVGGRFLWNEDAATRYARLLIDEAGIALADPSRPVRGLSGGNQQRLVLARESRIASRFLVACYPGRGLDLGAMETMRSALVALRNTGRGVVLVSEDLDELLALSDRIAVMSGGQVKAILGRGEATREDIGALMSGHGSGSR</sequence>
<feature type="domain" description="ABC transporter" evidence="10">
    <location>
        <begin position="277"/>
        <end position="521"/>
    </location>
</feature>
<dbReference type="InterPro" id="IPR017871">
    <property type="entry name" value="ABC_transporter-like_CS"/>
</dbReference>
<organism evidence="11 12">
    <name type="scientific">Swaminathania salitolerans</name>
    <dbReference type="NCBI Taxonomy" id="182838"/>
    <lineage>
        <taxon>Bacteria</taxon>
        <taxon>Pseudomonadati</taxon>
        <taxon>Pseudomonadota</taxon>
        <taxon>Alphaproteobacteria</taxon>
        <taxon>Acetobacterales</taxon>
        <taxon>Acetobacteraceae</taxon>
        <taxon>Swaminathania</taxon>
    </lineage>
</organism>
<keyword evidence="6" id="KW-0547">Nucleotide-binding</keyword>
<dbReference type="FunFam" id="3.40.50.300:FF:000127">
    <property type="entry name" value="Ribose import ATP-binding protein RbsA"/>
    <property type="match status" value="1"/>
</dbReference>
<keyword evidence="9" id="KW-0472">Membrane</keyword>
<evidence type="ECO:0000313" key="11">
    <source>
        <dbReference type="EMBL" id="GEL01721.1"/>
    </source>
</evidence>
<evidence type="ECO:0000256" key="4">
    <source>
        <dbReference type="ARBA" id="ARBA00022597"/>
    </source>
</evidence>
<dbReference type="AlphaFoldDB" id="A0A511BN20"/>
<keyword evidence="5" id="KW-0677">Repeat</keyword>
<gene>
    <name evidence="11" type="ORF">SSA02_08840</name>
</gene>
<dbReference type="RefSeq" id="WP_246103626.1">
    <property type="nucleotide sequence ID" value="NZ_BJVC01000002.1"/>
</dbReference>
<dbReference type="GO" id="GO:0005524">
    <property type="term" value="F:ATP binding"/>
    <property type="evidence" value="ECO:0007669"/>
    <property type="project" value="UniProtKB-KW"/>
</dbReference>
<dbReference type="Pfam" id="PF00005">
    <property type="entry name" value="ABC_tran"/>
    <property type="match status" value="2"/>
</dbReference>
<evidence type="ECO:0000256" key="3">
    <source>
        <dbReference type="ARBA" id="ARBA00022475"/>
    </source>
</evidence>
<dbReference type="GO" id="GO:0016887">
    <property type="term" value="F:ATP hydrolysis activity"/>
    <property type="evidence" value="ECO:0007669"/>
    <property type="project" value="InterPro"/>
</dbReference>
<keyword evidence="7" id="KW-0067">ATP-binding</keyword>
<keyword evidence="4" id="KW-0762">Sugar transport</keyword>
<evidence type="ECO:0000256" key="5">
    <source>
        <dbReference type="ARBA" id="ARBA00022737"/>
    </source>
</evidence>
<accession>A0A511BN20</accession>
<keyword evidence="3" id="KW-1003">Cell membrane</keyword>
<evidence type="ECO:0000256" key="6">
    <source>
        <dbReference type="ARBA" id="ARBA00022741"/>
    </source>
</evidence>
<dbReference type="InterPro" id="IPR050107">
    <property type="entry name" value="ABC_carbohydrate_import_ATPase"/>
</dbReference>
<dbReference type="PROSITE" id="PS00211">
    <property type="entry name" value="ABC_TRANSPORTER_1"/>
    <property type="match status" value="1"/>
</dbReference>
<dbReference type="PANTHER" id="PTHR43790">
    <property type="entry name" value="CARBOHYDRATE TRANSPORT ATP-BINDING PROTEIN MG119-RELATED"/>
    <property type="match status" value="1"/>
</dbReference>
<dbReference type="InterPro" id="IPR003439">
    <property type="entry name" value="ABC_transporter-like_ATP-bd"/>
</dbReference>
<dbReference type="GO" id="GO:0005886">
    <property type="term" value="C:plasma membrane"/>
    <property type="evidence" value="ECO:0007669"/>
    <property type="project" value="UniProtKB-SubCell"/>
</dbReference>
<dbReference type="PANTHER" id="PTHR43790:SF9">
    <property type="entry name" value="GALACTOFURANOSE TRANSPORTER ATP-BINDING PROTEIN YTFR"/>
    <property type="match status" value="1"/>
</dbReference>
<dbReference type="CDD" id="cd03216">
    <property type="entry name" value="ABC_Carb_Monos_I"/>
    <property type="match status" value="1"/>
</dbReference>
<protein>
    <submittedName>
        <fullName evidence="11">ABC transporter</fullName>
    </submittedName>
</protein>
<evidence type="ECO:0000256" key="9">
    <source>
        <dbReference type="ARBA" id="ARBA00023136"/>
    </source>
</evidence>
<dbReference type="PROSITE" id="PS50893">
    <property type="entry name" value="ABC_TRANSPORTER_2"/>
    <property type="match status" value="2"/>
</dbReference>
<dbReference type="SMART" id="SM00382">
    <property type="entry name" value="AAA"/>
    <property type="match status" value="1"/>
</dbReference>